<dbReference type="GO" id="GO:0015074">
    <property type="term" value="P:DNA integration"/>
    <property type="evidence" value="ECO:0007669"/>
    <property type="project" value="UniProtKB-KW"/>
</dbReference>
<protein>
    <submittedName>
        <fullName evidence="6">Phage integrase</fullName>
    </submittedName>
</protein>
<dbReference type="RefSeq" id="WP_033513178.1">
    <property type="nucleotide sequence ID" value="NZ_JDUO01000011.1"/>
</dbReference>
<dbReference type="GeneID" id="93094872"/>
<comment type="similarity">
    <text evidence="1">Belongs to the 'phage' integrase family.</text>
</comment>
<keyword evidence="3" id="KW-0238">DNA-binding</keyword>
<evidence type="ECO:0000259" key="5">
    <source>
        <dbReference type="PROSITE" id="PS51898"/>
    </source>
</evidence>
<gene>
    <name evidence="6" type="ORF">BMON_1176</name>
</gene>
<keyword evidence="2" id="KW-0229">DNA integration</keyword>
<dbReference type="InterPro" id="IPR002104">
    <property type="entry name" value="Integrase_catalytic"/>
</dbReference>
<dbReference type="OrthoDB" id="1822491at2"/>
<dbReference type="GO" id="GO:0006310">
    <property type="term" value="P:DNA recombination"/>
    <property type="evidence" value="ECO:0007669"/>
    <property type="project" value="UniProtKB-KW"/>
</dbReference>
<dbReference type="Pfam" id="PF00589">
    <property type="entry name" value="Phage_integrase"/>
    <property type="match status" value="1"/>
</dbReference>
<dbReference type="PANTHER" id="PTHR30629:SF2">
    <property type="entry name" value="PROPHAGE INTEGRASE INTS-RELATED"/>
    <property type="match status" value="1"/>
</dbReference>
<dbReference type="SUPFAM" id="SSF56349">
    <property type="entry name" value="DNA breaking-rejoining enzymes"/>
    <property type="match status" value="1"/>
</dbReference>
<accession>A0A087BZX8</accession>
<dbReference type="Gene3D" id="1.10.150.130">
    <property type="match status" value="1"/>
</dbReference>
<dbReference type="GO" id="GO:0003677">
    <property type="term" value="F:DNA binding"/>
    <property type="evidence" value="ECO:0007669"/>
    <property type="project" value="UniProtKB-KW"/>
</dbReference>
<dbReference type="PROSITE" id="PS51898">
    <property type="entry name" value="TYR_RECOMBINASE"/>
    <property type="match status" value="1"/>
</dbReference>
<dbReference type="AlphaFoldDB" id="A0A087BZX8"/>
<dbReference type="InterPro" id="IPR010998">
    <property type="entry name" value="Integrase_recombinase_N"/>
</dbReference>
<dbReference type="InterPro" id="IPR013762">
    <property type="entry name" value="Integrase-like_cat_sf"/>
</dbReference>
<dbReference type="InterPro" id="IPR011010">
    <property type="entry name" value="DNA_brk_join_enz"/>
</dbReference>
<feature type="domain" description="Tyr recombinase" evidence="5">
    <location>
        <begin position="167"/>
        <end position="366"/>
    </location>
</feature>
<dbReference type="InterPro" id="IPR050808">
    <property type="entry name" value="Phage_Integrase"/>
</dbReference>
<keyword evidence="7" id="KW-1185">Reference proteome</keyword>
<keyword evidence="4" id="KW-0233">DNA recombination</keyword>
<dbReference type="EMBL" id="JGZE01000013">
    <property type="protein sequence ID" value="KFI76578.1"/>
    <property type="molecule type" value="Genomic_DNA"/>
</dbReference>
<evidence type="ECO:0000313" key="7">
    <source>
        <dbReference type="Proteomes" id="UP000029082"/>
    </source>
</evidence>
<organism evidence="6 7">
    <name type="scientific">Bifidobacterium mongoliense DSM 21395</name>
    <dbReference type="NCBI Taxonomy" id="1437603"/>
    <lineage>
        <taxon>Bacteria</taxon>
        <taxon>Bacillati</taxon>
        <taxon>Actinomycetota</taxon>
        <taxon>Actinomycetes</taxon>
        <taxon>Bifidobacteriales</taxon>
        <taxon>Bifidobacteriaceae</taxon>
        <taxon>Bifidobacterium</taxon>
    </lineage>
</organism>
<name>A0A087BZX8_9BIFI</name>
<evidence type="ECO:0000256" key="2">
    <source>
        <dbReference type="ARBA" id="ARBA00022908"/>
    </source>
</evidence>
<dbReference type="CDD" id="cd01189">
    <property type="entry name" value="INT_ICEBs1_C_like"/>
    <property type="match status" value="1"/>
</dbReference>
<evidence type="ECO:0000256" key="1">
    <source>
        <dbReference type="ARBA" id="ARBA00008857"/>
    </source>
</evidence>
<dbReference type="Gene3D" id="1.10.443.10">
    <property type="entry name" value="Intergrase catalytic core"/>
    <property type="match status" value="1"/>
</dbReference>
<evidence type="ECO:0000256" key="3">
    <source>
        <dbReference type="ARBA" id="ARBA00023125"/>
    </source>
</evidence>
<dbReference type="Proteomes" id="UP000029082">
    <property type="component" value="Unassembled WGS sequence"/>
</dbReference>
<evidence type="ECO:0000313" key="6">
    <source>
        <dbReference type="EMBL" id="KFI76578.1"/>
    </source>
</evidence>
<comment type="caution">
    <text evidence="6">The sequence shown here is derived from an EMBL/GenBank/DDBJ whole genome shotgun (WGS) entry which is preliminary data.</text>
</comment>
<sequence>MASILSYETSKGVRYTVRYRKPDHSLARKSGFRRKRDAEAWVAEHVTTAIPKGLYVDPRRGRITIGELYMTWYTTHEPLWKPSWSHRVSIVWNTHVKTEWEQVPVSDVDPDGLRRWVARLSSKRSASTTLKAVNIMRGILDDAVTDRRIPSNPLNGVEVPKRHRRKIRRIYLTASQVIAFADECANAQSMGRERRALVLLLGFCGLRWGEAAALRVGDVDFRAHRVRVASSLVRVGSGYVQGAPKSWETRSVPLPRVVESALREICAGRGSVDRLFSDASGAPIRPQSVGDRSNNRTWWVSALKRLGYAWDDMPSPHDLRHTAASIAVHAGANVKALQRMLGHASASMTLDVYADLFDSDLDDVARMVDATVDVETHTDRSFSVGVPAENCA</sequence>
<dbReference type="eggNOG" id="COG4974">
    <property type="taxonomic scope" value="Bacteria"/>
</dbReference>
<proteinExistence type="inferred from homology"/>
<dbReference type="PANTHER" id="PTHR30629">
    <property type="entry name" value="PROPHAGE INTEGRASE"/>
    <property type="match status" value="1"/>
</dbReference>
<evidence type="ECO:0000256" key="4">
    <source>
        <dbReference type="ARBA" id="ARBA00023172"/>
    </source>
</evidence>
<dbReference type="STRING" id="1437603.GCA_000771525_00315"/>
<reference evidence="6 7" key="1">
    <citation type="submission" date="2014-03" db="EMBL/GenBank/DDBJ databases">
        <title>Genomics of Bifidobacteria.</title>
        <authorList>
            <person name="Ventura M."/>
            <person name="Milani C."/>
            <person name="Lugli G.A."/>
        </authorList>
    </citation>
    <scope>NUCLEOTIDE SEQUENCE [LARGE SCALE GENOMIC DNA]</scope>
    <source>
        <strain evidence="6 7">DSM 21395</strain>
    </source>
</reference>